<evidence type="ECO:0000313" key="4">
    <source>
        <dbReference type="EMBL" id="GCC35593.1"/>
    </source>
</evidence>
<feature type="region of interest" description="Disordered" evidence="2">
    <location>
        <begin position="278"/>
        <end position="303"/>
    </location>
</feature>
<dbReference type="OrthoDB" id="248495at2759"/>
<name>A0A401SZ00_CHIPU</name>
<evidence type="ECO:0000256" key="2">
    <source>
        <dbReference type="SAM" id="MobiDB-lite"/>
    </source>
</evidence>
<feature type="domain" description="BUB1 N-terminal" evidence="3">
    <location>
        <begin position="47"/>
        <end position="211"/>
    </location>
</feature>
<dbReference type="InterPro" id="IPR013212">
    <property type="entry name" value="Mad3/Bub1_I"/>
</dbReference>
<evidence type="ECO:0000259" key="3">
    <source>
        <dbReference type="PROSITE" id="PS51489"/>
    </source>
</evidence>
<dbReference type="SMART" id="SM00777">
    <property type="entry name" value="Mad3_BUB1_I"/>
    <property type="match status" value="1"/>
</dbReference>
<dbReference type="GO" id="GO:0000776">
    <property type="term" value="C:kinetochore"/>
    <property type="evidence" value="ECO:0007669"/>
    <property type="project" value="UniProtKB-ARBA"/>
</dbReference>
<dbReference type="Gene3D" id="6.10.130.20">
    <property type="match status" value="1"/>
</dbReference>
<keyword evidence="5" id="KW-1185">Reference proteome</keyword>
<dbReference type="FunFam" id="1.25.40.430:FF:000003">
    <property type="entry name" value="Checkpoint serine/threonine-protein kinase BUB1"/>
    <property type="match status" value="1"/>
</dbReference>
<sequence length="1103" mass="124040">MAEADWELSKENVQPLKQGRDVNTLKDVLAQHEALSHISIQEQKQAFETEIRFYSGNDPLDVWDRYIKWTEQTFPHGGTDSNHLALLERALKLFLKDDRYYSDLRYLGHWLKFVDYCTDPLEMFDFLNSKGIGVSHAALYVAWAERFELLGNTKKAEAILQEGIRLNAEPVEKLQHNLRHFQSRVFKQVVASIAEGTNENSTLEPTQQRTSLGDLKRRGQKRAMAPVKRVGSGVQSLNQGLGHYVAPAQEQCGTFEVFNENRMGTQLVEELKSTEKQWSTLPSTSAKENEIVPGPWNTSGMRVPRRSSVHAIPFSTVLSAKKPDFKLYEEESSHEETMTPRKIEPLFTPVLSARKPSKELNPLTRVQVQNCNENKEVSMYSKDQIYAGLREFSFEELRAEEFKKKYKARMKEQEDKLLKLKQEKEEVEQLIHMAELRMKEQREHSQPETQQNEAIHDPLPCSAITTREFGTDINLSERNGEDSDRNGLNEIASRLKNANLSDCTDTINHMSSDLVTCSQMSDKNPFDYLDSGSRDCNKEDLEYEAQFMKCADNSHLSSVSSLMPPFLGLPPASAAFNIFDETAEAEIQNKPPASYLKLNTQWRRSGILVPSQHVLAEGICSAACDDLDGIEPLNEDHFVSSDYPNKTLGPYPENTCDFSRGAHLVSTPFHRNTLTDDQENSIKKNCIDGSKNALSSLSPIKESLFDQPLHAKKLSPIQEASEDGLSSAATTSSSAVSSSSVGGLGTMSDLNVLEKLELGHLNSCETNSMNSTSDNPWDLEIRKQLLSSLLVPLSSFPEFHVENGPVPTFEDGLELTLGLQTFNIKLAAVHEQYRVFYGTNPRLSLSRAIIKVHSHTVPWDFYINQQLKMRLGSKFNNYFSQNHSCYLFENGCVTVDRGKNCETLQGLSQMWETVPEALVVFLTLDLLALVELMHTAEIVHGGIAPETLVMDDRFYEGSACPSGDGLVKLTDFAHSLDLKLQSGVVTFMKFPTMQSLSNKELLFGCTNAYQVDLLGIANTVHFLLFGGEIDVSKQGSLWTLGPTSSRMELLYLELWNNFFEKILNTGGASSVSTLSDLRQTVTEVIEPDYEILYNDAFTLMPHD</sequence>
<dbReference type="GO" id="GO:0007094">
    <property type="term" value="P:mitotic spindle assembly checkpoint signaling"/>
    <property type="evidence" value="ECO:0007669"/>
    <property type="project" value="InterPro"/>
</dbReference>
<comment type="caution">
    <text evidence="4">The sequence shown here is derived from an EMBL/GenBank/DDBJ whole genome shotgun (WGS) entry which is preliminary data.</text>
</comment>
<dbReference type="OMA" id="KTLCPNP"/>
<dbReference type="PANTHER" id="PTHR14030:SF25">
    <property type="entry name" value="MITOTIC CHECKPOINT SERINE_THREONINE-PROTEIN KINASE BUB1 BETA"/>
    <property type="match status" value="1"/>
</dbReference>
<proteinExistence type="predicted"/>
<dbReference type="InterPro" id="IPR015661">
    <property type="entry name" value="Bub1/Mad3"/>
</dbReference>
<dbReference type="InterPro" id="IPR011009">
    <property type="entry name" value="Kinase-like_dom_sf"/>
</dbReference>
<dbReference type="PANTHER" id="PTHR14030">
    <property type="entry name" value="MITOTIC CHECKPOINT SERINE/THREONINE-PROTEIN KINASE BUB1"/>
    <property type="match status" value="1"/>
</dbReference>
<feature type="compositionally biased region" description="Low complexity" evidence="2">
    <location>
        <begin position="724"/>
        <end position="741"/>
    </location>
</feature>
<dbReference type="GO" id="GO:0051754">
    <property type="term" value="P:meiotic sister chromatid cohesion, centromeric"/>
    <property type="evidence" value="ECO:0007669"/>
    <property type="project" value="TreeGrafter"/>
</dbReference>
<dbReference type="AlphaFoldDB" id="A0A401SZ00"/>
<protein>
    <recommendedName>
        <fullName evidence="3">BUB1 N-terminal domain-containing protein</fullName>
    </recommendedName>
</protein>
<dbReference type="GO" id="GO:0004672">
    <property type="term" value="F:protein kinase activity"/>
    <property type="evidence" value="ECO:0007669"/>
    <property type="project" value="TreeGrafter"/>
</dbReference>
<accession>A0A401SZ00</accession>
<evidence type="ECO:0000313" key="5">
    <source>
        <dbReference type="Proteomes" id="UP000287033"/>
    </source>
</evidence>
<dbReference type="Gene3D" id="1.10.510.10">
    <property type="entry name" value="Transferase(Phosphotransferase) domain 1"/>
    <property type="match status" value="1"/>
</dbReference>
<keyword evidence="1" id="KW-0175">Coiled coil</keyword>
<organism evidence="4 5">
    <name type="scientific">Chiloscyllium punctatum</name>
    <name type="common">Brownbanded bambooshark</name>
    <name type="synonym">Hemiscyllium punctatum</name>
    <dbReference type="NCBI Taxonomy" id="137246"/>
    <lineage>
        <taxon>Eukaryota</taxon>
        <taxon>Metazoa</taxon>
        <taxon>Chordata</taxon>
        <taxon>Craniata</taxon>
        <taxon>Vertebrata</taxon>
        <taxon>Chondrichthyes</taxon>
        <taxon>Elasmobranchii</taxon>
        <taxon>Galeomorphii</taxon>
        <taxon>Galeoidea</taxon>
        <taxon>Orectolobiformes</taxon>
        <taxon>Hemiscylliidae</taxon>
        <taxon>Chiloscyllium</taxon>
    </lineage>
</organism>
<feature type="region of interest" description="Disordered" evidence="2">
    <location>
        <begin position="722"/>
        <end position="742"/>
    </location>
</feature>
<evidence type="ECO:0000256" key="1">
    <source>
        <dbReference type="SAM" id="Coils"/>
    </source>
</evidence>
<dbReference type="PROSITE" id="PS51489">
    <property type="entry name" value="BUB1_N"/>
    <property type="match status" value="1"/>
</dbReference>
<dbReference type="GO" id="GO:0005634">
    <property type="term" value="C:nucleus"/>
    <property type="evidence" value="ECO:0007669"/>
    <property type="project" value="TreeGrafter"/>
</dbReference>
<feature type="coiled-coil region" evidence="1">
    <location>
        <begin position="403"/>
        <end position="444"/>
    </location>
</feature>
<dbReference type="SUPFAM" id="SSF56112">
    <property type="entry name" value="Protein kinase-like (PK-like)"/>
    <property type="match status" value="1"/>
</dbReference>
<dbReference type="EMBL" id="BEZZ01000720">
    <property type="protein sequence ID" value="GCC35593.1"/>
    <property type="molecule type" value="Genomic_DNA"/>
</dbReference>
<feature type="region of interest" description="Disordered" evidence="2">
    <location>
        <begin position="197"/>
        <end position="222"/>
    </location>
</feature>
<reference evidence="4 5" key="1">
    <citation type="journal article" date="2018" name="Nat. Ecol. Evol.">
        <title>Shark genomes provide insights into elasmobranch evolution and the origin of vertebrates.</title>
        <authorList>
            <person name="Hara Y"/>
            <person name="Yamaguchi K"/>
            <person name="Onimaru K"/>
            <person name="Kadota M"/>
            <person name="Koyanagi M"/>
            <person name="Keeley SD"/>
            <person name="Tatsumi K"/>
            <person name="Tanaka K"/>
            <person name="Motone F"/>
            <person name="Kageyama Y"/>
            <person name="Nozu R"/>
            <person name="Adachi N"/>
            <person name="Nishimura O"/>
            <person name="Nakagawa R"/>
            <person name="Tanegashima C"/>
            <person name="Kiyatake I"/>
            <person name="Matsumoto R"/>
            <person name="Murakumo K"/>
            <person name="Nishida K"/>
            <person name="Terakita A"/>
            <person name="Kuratani S"/>
            <person name="Sato K"/>
            <person name="Hyodo S Kuraku.S."/>
        </authorList>
    </citation>
    <scope>NUCLEOTIDE SEQUENCE [LARGE SCALE GENOMIC DNA]</scope>
</reference>
<dbReference type="Pfam" id="PF08311">
    <property type="entry name" value="Mad3_BUB1_I"/>
    <property type="match status" value="1"/>
</dbReference>
<feature type="compositionally biased region" description="Polar residues" evidence="2">
    <location>
        <begin position="197"/>
        <end position="211"/>
    </location>
</feature>
<gene>
    <name evidence="4" type="ORF">chiPu_0014079</name>
</gene>
<dbReference type="STRING" id="137246.A0A401SZ00"/>
<dbReference type="Gene3D" id="1.25.40.430">
    <property type="match status" value="1"/>
</dbReference>
<dbReference type="Proteomes" id="UP000287033">
    <property type="component" value="Unassembled WGS sequence"/>
</dbReference>